<dbReference type="Proteomes" id="UP000190848">
    <property type="component" value="Chromosome"/>
</dbReference>
<organism evidence="1 2">
    <name type="scientific">Elizabethkingia anophelis</name>
    <dbReference type="NCBI Taxonomy" id="1117645"/>
    <lineage>
        <taxon>Bacteria</taxon>
        <taxon>Pseudomonadati</taxon>
        <taxon>Bacteroidota</taxon>
        <taxon>Flavobacteriia</taxon>
        <taxon>Flavobacteriales</taxon>
        <taxon>Weeksellaceae</taxon>
        <taxon>Elizabethkingia</taxon>
    </lineage>
</organism>
<dbReference type="EMBL" id="CP016374">
    <property type="protein sequence ID" value="AQX00464.1"/>
    <property type="molecule type" value="Genomic_DNA"/>
</dbReference>
<sequence length="67" mass="8041">METITITKRIVNGKELYNKRFDDYDKGFYGKKISKKEYEESKSNSENHVIYKRPSDSTIIERIVYEN</sequence>
<evidence type="ECO:0000313" key="1">
    <source>
        <dbReference type="EMBL" id="AQX00464.1"/>
    </source>
</evidence>
<protein>
    <submittedName>
        <fullName evidence="1">Uncharacterized protein</fullName>
    </submittedName>
</protein>
<dbReference type="RefSeq" id="WP_078395168.1">
    <property type="nucleotide sequence ID" value="NZ_CP016374.1"/>
</dbReference>
<gene>
    <name evidence="1" type="ORF">BBD32_02775</name>
</gene>
<reference evidence="1 2" key="1">
    <citation type="submission" date="2016-07" db="EMBL/GenBank/DDBJ databases">
        <title>Revisiting the taxonomy of the Elizabethkingia Genus using Whole-Genome Sequencing, Optical Mapping, and MALDI-TOF, along with proposal of three novel Elizabethkingia species: Elizabethkingia bruuniana sp. nov., Elizabethkingia ursingii sp. nov., and Elizabethkingia occulta sp. nov.</title>
        <authorList>
            <person name="Nicholson A.C."/>
        </authorList>
    </citation>
    <scope>NUCLEOTIDE SEQUENCE [LARGE SCALE GENOMIC DNA]</scope>
    <source>
        <strain evidence="1 2">F3201</strain>
    </source>
</reference>
<evidence type="ECO:0000313" key="2">
    <source>
        <dbReference type="Proteomes" id="UP000190848"/>
    </source>
</evidence>
<accession>A0AAU8URU1</accession>
<dbReference type="AlphaFoldDB" id="A0AAU8URU1"/>
<proteinExistence type="predicted"/>
<name>A0AAU8URU1_9FLAO</name>